<keyword evidence="3" id="KW-1185">Reference proteome</keyword>
<evidence type="ECO:0000313" key="2">
    <source>
        <dbReference type="EMBL" id="KAF4956337.1"/>
    </source>
</evidence>
<feature type="compositionally biased region" description="Low complexity" evidence="1">
    <location>
        <begin position="410"/>
        <end position="425"/>
    </location>
</feature>
<sequence>MPHPRIPGFATLKRANQLQLNDQETRPETREKGISLVESLSLRSVTTAKTCGLRIVNNSPGGGRQENVLAKVPGLEGTYAAIIDNQDSLLEAYRMLTRGRLSVIFSVPPNGSGASMATSEIPWSVLKAPGEATVALEAGSNGGKVFGDAETVVADDETVVGDKESAKKGADEETGEASPEPTAANHPNQPENDPDVLYPDLVGHERRVCRRRTQIYHLRRRALIIGAPLEDLEPGNPQQENVLQNNDAEQPDVQQDTPQQDALQQDAIQQNAPQQENDSQDNEIPQDALPLGDTSLNGHQHAESQQVSVLRSGAARARRNRWSIGPSTSSESGSQQNNLQQNDAGHQDIQHGCMSFKSLFCCPWFRRRSAGTDRPNEEQEPFINGAQPEDLERGEPQQGTCLQNNDAEQPDVQQDTPQQDASQQDALQKDAPQQDVPQPDALQQDVPQQGEHSDGMTSFPPFQDPSDRDQGVNEANDNQNNETQNSTDSQRDDDTQQEGPEQSSDPGSNSDDTVPFPAYVDPFVGSQDVGNRSDEVPPTNDTQINEAQNSTDSQLDDNPQQGVPRQDIPQQEAPQHSGAQRTGTQPNVNSGQGQKSLT</sequence>
<feature type="compositionally biased region" description="Polar residues" evidence="1">
    <location>
        <begin position="539"/>
        <end position="598"/>
    </location>
</feature>
<dbReference type="Proteomes" id="UP000604273">
    <property type="component" value="Unassembled WGS sequence"/>
</dbReference>
<dbReference type="EMBL" id="JABFAI010000087">
    <property type="protein sequence ID" value="KAF4956337.1"/>
    <property type="molecule type" value="Genomic_DNA"/>
</dbReference>
<evidence type="ECO:0000313" key="3">
    <source>
        <dbReference type="Proteomes" id="UP000604273"/>
    </source>
</evidence>
<feature type="compositionally biased region" description="Low complexity" evidence="1">
    <location>
        <begin position="323"/>
        <end position="334"/>
    </location>
</feature>
<dbReference type="AlphaFoldDB" id="A0A8H4TES1"/>
<name>A0A8H4TES1_9HYPO</name>
<proteinExistence type="predicted"/>
<feature type="compositionally biased region" description="Polar residues" evidence="1">
    <location>
        <begin position="294"/>
        <end position="309"/>
    </location>
</feature>
<accession>A0A8H4TES1</accession>
<comment type="caution">
    <text evidence="2">The sequence shown here is derived from an EMBL/GenBank/DDBJ whole genome shotgun (WGS) entry which is preliminary data.</text>
</comment>
<feature type="region of interest" description="Disordered" evidence="1">
    <location>
        <begin position="370"/>
        <end position="598"/>
    </location>
</feature>
<feature type="compositionally biased region" description="Polar residues" evidence="1">
    <location>
        <begin position="498"/>
        <end position="512"/>
    </location>
</feature>
<dbReference type="OrthoDB" id="5056824at2759"/>
<organism evidence="2 3">
    <name type="scientific">Fusarium gaditjirri</name>
    <dbReference type="NCBI Taxonomy" id="282569"/>
    <lineage>
        <taxon>Eukaryota</taxon>
        <taxon>Fungi</taxon>
        <taxon>Dikarya</taxon>
        <taxon>Ascomycota</taxon>
        <taxon>Pezizomycotina</taxon>
        <taxon>Sordariomycetes</taxon>
        <taxon>Hypocreomycetidae</taxon>
        <taxon>Hypocreales</taxon>
        <taxon>Nectriaceae</taxon>
        <taxon>Fusarium</taxon>
        <taxon>Fusarium nisikadoi species complex</taxon>
    </lineage>
</organism>
<protein>
    <submittedName>
        <fullName evidence="2">Uncharacterized protein</fullName>
    </submittedName>
</protein>
<gene>
    <name evidence="2" type="ORF">FGADI_3914</name>
</gene>
<reference evidence="2" key="2">
    <citation type="submission" date="2020-05" db="EMBL/GenBank/DDBJ databases">
        <authorList>
            <person name="Kim H.-S."/>
            <person name="Proctor R.H."/>
            <person name="Brown D.W."/>
        </authorList>
    </citation>
    <scope>NUCLEOTIDE SEQUENCE</scope>
    <source>
        <strain evidence="2">NRRL 45417</strain>
    </source>
</reference>
<evidence type="ECO:0000256" key="1">
    <source>
        <dbReference type="SAM" id="MobiDB-lite"/>
    </source>
</evidence>
<reference evidence="2" key="1">
    <citation type="journal article" date="2020" name="BMC Genomics">
        <title>Correction to: Identification and distribution of gene clusters required for synthesis of sphingolipid metabolism inhibitors in diverse species of the filamentous fungus Fusarium.</title>
        <authorList>
            <person name="Kim H.S."/>
            <person name="Lohmar J.M."/>
            <person name="Busman M."/>
            <person name="Brown D.W."/>
            <person name="Naumann T.A."/>
            <person name="Divon H.H."/>
            <person name="Lysoe E."/>
            <person name="Uhlig S."/>
            <person name="Proctor R.H."/>
        </authorList>
    </citation>
    <scope>NUCLEOTIDE SEQUENCE</scope>
    <source>
        <strain evidence="2">NRRL 45417</strain>
    </source>
</reference>
<feature type="compositionally biased region" description="Polar residues" evidence="1">
    <location>
        <begin position="397"/>
        <end position="407"/>
    </location>
</feature>
<feature type="region of interest" description="Disordered" evidence="1">
    <location>
        <begin position="155"/>
        <end position="198"/>
    </location>
</feature>
<feature type="region of interest" description="Disordered" evidence="1">
    <location>
        <begin position="269"/>
        <end position="343"/>
    </location>
</feature>
<feature type="compositionally biased region" description="Polar residues" evidence="1">
    <location>
        <begin position="473"/>
        <end position="482"/>
    </location>
</feature>
<feature type="compositionally biased region" description="Basic and acidic residues" evidence="1">
    <location>
        <begin position="160"/>
        <end position="171"/>
    </location>
</feature>